<evidence type="ECO:0000313" key="10">
    <source>
        <dbReference type="Proteomes" id="UP001595799"/>
    </source>
</evidence>
<feature type="region of interest" description="Disordered" evidence="5">
    <location>
        <begin position="364"/>
        <end position="383"/>
    </location>
</feature>
<protein>
    <submittedName>
        <fullName evidence="9">Sulfite oxidase</fullName>
    </submittedName>
</protein>
<comment type="cofactor">
    <cofactor evidence="1">
        <name>Mo-molybdopterin</name>
        <dbReference type="ChEBI" id="CHEBI:71302"/>
    </cofactor>
</comment>
<evidence type="ECO:0000259" key="8">
    <source>
        <dbReference type="Pfam" id="PF03404"/>
    </source>
</evidence>
<feature type="chain" id="PRO_5046831393" evidence="6">
    <location>
        <begin position="37"/>
        <end position="398"/>
    </location>
</feature>
<dbReference type="InterPro" id="IPR014756">
    <property type="entry name" value="Ig_E-set"/>
</dbReference>
<dbReference type="SUPFAM" id="SSF81296">
    <property type="entry name" value="E set domains"/>
    <property type="match status" value="1"/>
</dbReference>
<dbReference type="InterPro" id="IPR005066">
    <property type="entry name" value="MoCF_OxRdtse_dimer"/>
</dbReference>
<evidence type="ECO:0000256" key="6">
    <source>
        <dbReference type="SAM" id="SignalP"/>
    </source>
</evidence>
<accession>A0ABV8US87</accession>
<dbReference type="InterPro" id="IPR036374">
    <property type="entry name" value="OxRdtase_Mopterin-bd_sf"/>
</dbReference>
<evidence type="ECO:0000256" key="2">
    <source>
        <dbReference type="ARBA" id="ARBA00022505"/>
    </source>
</evidence>
<dbReference type="Gene3D" id="3.90.420.10">
    <property type="entry name" value="Oxidoreductase, molybdopterin-binding domain"/>
    <property type="match status" value="1"/>
</dbReference>
<keyword evidence="10" id="KW-1185">Reference proteome</keyword>
<dbReference type="RefSeq" id="WP_382423754.1">
    <property type="nucleotide sequence ID" value="NZ_JBHSCW010000012.1"/>
</dbReference>
<evidence type="ECO:0000256" key="1">
    <source>
        <dbReference type="ARBA" id="ARBA00001924"/>
    </source>
</evidence>
<dbReference type="PRINTS" id="PR00407">
    <property type="entry name" value="EUMOPTERIN"/>
</dbReference>
<dbReference type="SUPFAM" id="SSF56524">
    <property type="entry name" value="Oxidoreductase molybdopterin-binding domain"/>
    <property type="match status" value="1"/>
</dbReference>
<dbReference type="InterPro" id="IPR000572">
    <property type="entry name" value="OxRdtase_Mopterin-bd_dom"/>
</dbReference>
<sequence>METARIHRRHFLIGSASTAGAIAAAGVTGSSFPAFAAETKELPDYVSWKDADKLIMHTEQTLEMKRGAGGTSVITPNEEVYIRNNLPSPDESIVADRDAWEVSIEGVNDPRTLTVGELKNIGIETVATVLQCSGNGRGFYEHETSGSQWLTGAAGCILWSGVPVRKVVEELGGLADGGNFMTSTGGEQLPEGVEEKDIIVERSVPAEAMENAILAWEMNGDEMPLAHGGPLRMIVPGYYGINNVKYVKRVAFTEEETDAKIQASGYRVRPVGVDGAPDQPSMWEMQVKSWVTHPLKDSESGRVQIYGVAFGGDKPVEKVEVSLDGGESWQDASFIGPDLGRFAWRPFLLTADLEPGDYVITSRATDSDGNVQPESTEPNHRGYDYNGWDRLAVEVTVV</sequence>
<keyword evidence="4" id="KW-0560">Oxidoreductase</keyword>
<evidence type="ECO:0000256" key="5">
    <source>
        <dbReference type="SAM" id="MobiDB-lite"/>
    </source>
</evidence>
<dbReference type="InterPro" id="IPR006311">
    <property type="entry name" value="TAT_signal"/>
</dbReference>
<feature type="domain" description="Oxidoreductase molybdopterin-binding" evidence="7">
    <location>
        <begin position="95"/>
        <end position="259"/>
    </location>
</feature>
<dbReference type="InterPro" id="IPR008335">
    <property type="entry name" value="Mopterin_OxRdtase_euk"/>
</dbReference>
<feature type="domain" description="Moybdenum cofactor oxidoreductase dimerisation" evidence="8">
    <location>
        <begin position="281"/>
        <end position="395"/>
    </location>
</feature>
<name>A0ABV8US87_9PROT</name>
<feature type="compositionally biased region" description="Polar residues" evidence="5">
    <location>
        <begin position="364"/>
        <end position="376"/>
    </location>
</feature>
<keyword evidence="6" id="KW-0732">Signal</keyword>
<organism evidence="9 10">
    <name type="scientific">Fodinicurvata halophila</name>
    <dbReference type="NCBI Taxonomy" id="1419723"/>
    <lineage>
        <taxon>Bacteria</taxon>
        <taxon>Pseudomonadati</taxon>
        <taxon>Pseudomonadota</taxon>
        <taxon>Alphaproteobacteria</taxon>
        <taxon>Rhodospirillales</taxon>
        <taxon>Rhodovibrionaceae</taxon>
        <taxon>Fodinicurvata</taxon>
    </lineage>
</organism>
<dbReference type="Proteomes" id="UP001595799">
    <property type="component" value="Unassembled WGS sequence"/>
</dbReference>
<dbReference type="PANTHER" id="PTHR19372:SF7">
    <property type="entry name" value="SULFITE OXIDASE, MITOCHONDRIAL"/>
    <property type="match status" value="1"/>
</dbReference>
<comment type="caution">
    <text evidence="9">The sequence shown here is derived from an EMBL/GenBank/DDBJ whole genome shotgun (WGS) entry which is preliminary data.</text>
</comment>
<dbReference type="Pfam" id="PF03404">
    <property type="entry name" value="Mo-co_dimer"/>
    <property type="match status" value="1"/>
</dbReference>
<dbReference type="Pfam" id="PF00174">
    <property type="entry name" value="Oxidored_molyb"/>
    <property type="match status" value="1"/>
</dbReference>
<evidence type="ECO:0000256" key="4">
    <source>
        <dbReference type="ARBA" id="ARBA00023002"/>
    </source>
</evidence>
<evidence type="ECO:0000256" key="3">
    <source>
        <dbReference type="ARBA" id="ARBA00022723"/>
    </source>
</evidence>
<proteinExistence type="predicted"/>
<reference evidence="10" key="1">
    <citation type="journal article" date="2019" name="Int. J. Syst. Evol. Microbiol.">
        <title>The Global Catalogue of Microorganisms (GCM) 10K type strain sequencing project: providing services to taxonomists for standard genome sequencing and annotation.</title>
        <authorList>
            <consortium name="The Broad Institute Genomics Platform"/>
            <consortium name="The Broad Institute Genome Sequencing Center for Infectious Disease"/>
            <person name="Wu L."/>
            <person name="Ma J."/>
        </authorList>
    </citation>
    <scope>NUCLEOTIDE SEQUENCE [LARGE SCALE GENOMIC DNA]</scope>
    <source>
        <strain evidence="10">CECT 8472</strain>
    </source>
</reference>
<dbReference type="Gene3D" id="2.60.40.650">
    <property type="match status" value="1"/>
</dbReference>
<dbReference type="CDD" id="cd02110">
    <property type="entry name" value="SO_family_Moco_dimer"/>
    <property type="match status" value="1"/>
</dbReference>
<dbReference type="PANTHER" id="PTHR19372">
    <property type="entry name" value="SULFITE REDUCTASE"/>
    <property type="match status" value="1"/>
</dbReference>
<evidence type="ECO:0000313" key="9">
    <source>
        <dbReference type="EMBL" id="MFC4353380.1"/>
    </source>
</evidence>
<keyword evidence="2" id="KW-0500">Molybdenum</keyword>
<gene>
    <name evidence="9" type="ORF">ACFOW6_17665</name>
</gene>
<feature type="signal peptide" evidence="6">
    <location>
        <begin position="1"/>
        <end position="36"/>
    </location>
</feature>
<dbReference type="PROSITE" id="PS51318">
    <property type="entry name" value="TAT"/>
    <property type="match status" value="1"/>
</dbReference>
<evidence type="ECO:0000259" key="7">
    <source>
        <dbReference type="Pfam" id="PF00174"/>
    </source>
</evidence>
<dbReference type="EMBL" id="JBHSCW010000012">
    <property type="protein sequence ID" value="MFC4353380.1"/>
    <property type="molecule type" value="Genomic_DNA"/>
</dbReference>
<keyword evidence="3" id="KW-0479">Metal-binding</keyword>